<dbReference type="Proteomes" id="UP000581688">
    <property type="component" value="Unassembled WGS sequence"/>
</dbReference>
<protein>
    <submittedName>
        <fullName evidence="1">Uncharacterized protein</fullName>
    </submittedName>
</protein>
<name>A0A841Q966_9BACI</name>
<dbReference type="SUPFAM" id="SSF47413">
    <property type="entry name" value="lambda repressor-like DNA-binding domains"/>
    <property type="match status" value="1"/>
</dbReference>
<organism evidence="1 2">
    <name type="scientific">Salirhabdus euzebyi</name>
    <dbReference type="NCBI Taxonomy" id="394506"/>
    <lineage>
        <taxon>Bacteria</taxon>
        <taxon>Bacillati</taxon>
        <taxon>Bacillota</taxon>
        <taxon>Bacilli</taxon>
        <taxon>Bacillales</taxon>
        <taxon>Bacillaceae</taxon>
        <taxon>Salirhabdus</taxon>
    </lineage>
</organism>
<evidence type="ECO:0000313" key="1">
    <source>
        <dbReference type="EMBL" id="MBB6454915.1"/>
    </source>
</evidence>
<proteinExistence type="predicted"/>
<gene>
    <name evidence="1" type="ORF">HNQ94_003404</name>
</gene>
<accession>A0A841Q966</accession>
<evidence type="ECO:0000313" key="2">
    <source>
        <dbReference type="Proteomes" id="UP000581688"/>
    </source>
</evidence>
<dbReference type="InterPro" id="IPR010982">
    <property type="entry name" value="Lambda_DNA-bd_dom_sf"/>
</dbReference>
<sequence>MLSKKMIEELQKFIDQHSVILEFNFSESENLYSYDDLDPQDIEEFMEENREPSFAEVLFGFIDKRGYSDTEVYKRAGMDRRHFSKIRSNPDYKLRKSTVVALAFALELNKKETEQLLESAGFSLNHHDTFDLIIQFHLKKKIYDLDHVNEALEYFSVKTLF</sequence>
<dbReference type="GO" id="GO:0003677">
    <property type="term" value="F:DNA binding"/>
    <property type="evidence" value="ECO:0007669"/>
    <property type="project" value="InterPro"/>
</dbReference>
<comment type="caution">
    <text evidence="1">The sequence shown here is derived from an EMBL/GenBank/DDBJ whole genome shotgun (WGS) entry which is preliminary data.</text>
</comment>
<dbReference type="EMBL" id="JACHGH010000013">
    <property type="protein sequence ID" value="MBB6454915.1"/>
    <property type="molecule type" value="Genomic_DNA"/>
</dbReference>
<keyword evidence="2" id="KW-1185">Reference proteome</keyword>
<dbReference type="RefSeq" id="WP_174497274.1">
    <property type="nucleotide sequence ID" value="NZ_CADDWK010000013.1"/>
</dbReference>
<reference evidence="1 2" key="1">
    <citation type="submission" date="2020-08" db="EMBL/GenBank/DDBJ databases">
        <title>Genomic Encyclopedia of Type Strains, Phase IV (KMG-IV): sequencing the most valuable type-strain genomes for metagenomic binning, comparative biology and taxonomic classification.</title>
        <authorList>
            <person name="Goeker M."/>
        </authorList>
    </citation>
    <scope>NUCLEOTIDE SEQUENCE [LARGE SCALE GENOMIC DNA]</scope>
    <source>
        <strain evidence="1 2">DSM 19612</strain>
    </source>
</reference>
<dbReference type="AlphaFoldDB" id="A0A841Q966"/>